<comment type="caution">
    <text evidence="1">The sequence shown here is derived from an EMBL/GenBank/DDBJ whole genome shotgun (WGS) entry which is preliminary data.</text>
</comment>
<evidence type="ECO:0000313" key="1">
    <source>
        <dbReference type="EMBL" id="MFD1191570.1"/>
    </source>
</evidence>
<protein>
    <recommendedName>
        <fullName evidence="3">HEAT repeat domain-containing protein</fullName>
    </recommendedName>
</protein>
<gene>
    <name evidence="1" type="ORF">ACFQ27_13350</name>
</gene>
<name>A0ABW3T7H1_9CAUL</name>
<accession>A0ABW3T7H1</accession>
<dbReference type="Proteomes" id="UP001597216">
    <property type="component" value="Unassembled WGS sequence"/>
</dbReference>
<dbReference type="InterPro" id="IPR016024">
    <property type="entry name" value="ARM-type_fold"/>
</dbReference>
<evidence type="ECO:0008006" key="3">
    <source>
        <dbReference type="Google" id="ProtNLM"/>
    </source>
</evidence>
<dbReference type="SUPFAM" id="SSF48371">
    <property type="entry name" value="ARM repeat"/>
    <property type="match status" value="1"/>
</dbReference>
<organism evidence="1 2">
    <name type="scientific">Phenylobacterium conjunctum</name>
    <dbReference type="NCBI Taxonomy" id="1298959"/>
    <lineage>
        <taxon>Bacteria</taxon>
        <taxon>Pseudomonadati</taxon>
        <taxon>Pseudomonadota</taxon>
        <taxon>Alphaproteobacteria</taxon>
        <taxon>Caulobacterales</taxon>
        <taxon>Caulobacteraceae</taxon>
        <taxon>Phenylobacterium</taxon>
    </lineage>
</organism>
<evidence type="ECO:0000313" key="2">
    <source>
        <dbReference type="Proteomes" id="UP001597216"/>
    </source>
</evidence>
<proteinExistence type="predicted"/>
<dbReference type="RefSeq" id="WP_377353919.1">
    <property type="nucleotide sequence ID" value="NZ_JBHTLQ010000030.1"/>
</dbReference>
<keyword evidence="2" id="KW-1185">Reference proteome</keyword>
<reference evidence="2" key="1">
    <citation type="journal article" date="2019" name="Int. J. Syst. Evol. Microbiol.">
        <title>The Global Catalogue of Microorganisms (GCM) 10K type strain sequencing project: providing services to taxonomists for standard genome sequencing and annotation.</title>
        <authorList>
            <consortium name="The Broad Institute Genomics Platform"/>
            <consortium name="The Broad Institute Genome Sequencing Center for Infectious Disease"/>
            <person name="Wu L."/>
            <person name="Ma J."/>
        </authorList>
    </citation>
    <scope>NUCLEOTIDE SEQUENCE [LARGE SCALE GENOMIC DNA]</scope>
    <source>
        <strain evidence="2">CCUG 55074</strain>
    </source>
</reference>
<sequence length="837" mass="91988">MGADRIERVAAQGRANQANFRLVENWCAHIRIERWGGVGMIEKMTGDPIGHFGPACDHAGADGMMSWDIRDSAIDFYDRHCSKCTLRQPVRDPNLSQWVAQRDAVMAEQRTKVAAAEQAAADAAALRRQERQALRAELLPAALDVVEQLDEMDGPGAREHLQRFVLTARLAPEAFPEPVREHLFSLLEARQGWAQDAALAALTELRADPQRTARFAAQALSEGNDGTIPIRALVRSLPAASEADVAAAFNALVEVADPQREPFSEIRRPRPGPLVLVARAFPEVVKARIAALFSEGTPRSVSVAARAVKALARRAPSLSMGFTRDLVSALVRAKWMPGRHDLERDEALEAARDVETAILVLFRKAPDAIDNLLQKFLVGASSEGETRVYRTYHWIFSKRSYDEKGPADPAERLAFIRLFRAAPTAINWDVLNEIIQGIHNRPERYAGLAEEFTDELLGAAIAMNERLVAFDAEPEATTLLDSLERGNRRNALWRLRSTFVAWAAAGVAAKGDPSAYVSVMQNIPEARDSFAGCMVEHSVRLATSVDGLNAILPSLYSGLVGASAYRRGAAATAIGKLPARLRRHAPDLLFEAFIPTLTDPYRHVHGASLKALERMTLPDALKPQVRHAVSALVAYYGERNEEPEMVVDGIEILVGDHLSEAERAGRPGAYLVAQLARLEWWRFSSSIVYLARQLGRAKGLVDLLLKRLSDPNITDHDIHDVLDALGGVPNEVLYEHRAALAAVPAGSVWEVRRRVHGLVELLSRCGAWKEAVELAERAIAEIPDTRRERGQRQLMQLLASATRYELALASGDETAAAAAAESWRELHAQMGRGRDAA</sequence>
<dbReference type="EMBL" id="JBHTLQ010000030">
    <property type="protein sequence ID" value="MFD1191570.1"/>
    <property type="molecule type" value="Genomic_DNA"/>
</dbReference>